<comment type="caution">
    <text evidence="2">The sequence shown here is derived from an EMBL/GenBank/DDBJ whole genome shotgun (WGS) entry which is preliminary data.</text>
</comment>
<dbReference type="EMBL" id="JAGVWC010000008">
    <property type="protein sequence ID" value="MBS3061155.1"/>
    <property type="molecule type" value="Genomic_DNA"/>
</dbReference>
<feature type="region of interest" description="Disordered" evidence="1">
    <location>
        <begin position="1"/>
        <end position="20"/>
    </location>
</feature>
<reference evidence="2" key="1">
    <citation type="submission" date="2021-03" db="EMBL/GenBank/DDBJ databases">
        <authorList>
            <person name="Jaffe A."/>
        </authorList>
    </citation>
    <scope>NUCLEOTIDE SEQUENCE</scope>
    <source>
        <strain evidence="2">RIFCSPLOWO2_01_FULL_AR10_48_17</strain>
    </source>
</reference>
<proteinExistence type="predicted"/>
<gene>
    <name evidence="2" type="ORF">J4215_01070</name>
</gene>
<protein>
    <submittedName>
        <fullName evidence="2">Uncharacterized protein</fullName>
    </submittedName>
</protein>
<organism evidence="2 3">
    <name type="scientific">Candidatus Iainarchaeum sp</name>
    <dbReference type="NCBI Taxonomy" id="3101447"/>
    <lineage>
        <taxon>Archaea</taxon>
        <taxon>Candidatus Iainarchaeota</taxon>
        <taxon>Candidatus Iainarchaeia</taxon>
        <taxon>Candidatus Iainarchaeales</taxon>
        <taxon>Candidatus Iainarchaeaceae</taxon>
        <taxon>Candidatus Iainarchaeum</taxon>
    </lineage>
</organism>
<feature type="region of interest" description="Disordered" evidence="1">
    <location>
        <begin position="36"/>
        <end position="70"/>
    </location>
</feature>
<feature type="compositionally biased region" description="Basic and acidic residues" evidence="1">
    <location>
        <begin position="36"/>
        <end position="45"/>
    </location>
</feature>
<accession>A0A8T4LCS8</accession>
<dbReference type="AlphaFoldDB" id="A0A8T4LCS8"/>
<sequence>MPAKPPANSRCSTIKKAYPPGTPLTIFEPVTSVLEKRIDKTDRRQNPRAAKKTNKRSPHPKKKPTSHRNS</sequence>
<dbReference type="Proteomes" id="UP000675968">
    <property type="component" value="Unassembled WGS sequence"/>
</dbReference>
<evidence type="ECO:0000313" key="3">
    <source>
        <dbReference type="Proteomes" id="UP000675968"/>
    </source>
</evidence>
<evidence type="ECO:0000313" key="2">
    <source>
        <dbReference type="EMBL" id="MBS3061155.1"/>
    </source>
</evidence>
<evidence type="ECO:0000256" key="1">
    <source>
        <dbReference type="SAM" id="MobiDB-lite"/>
    </source>
</evidence>
<feature type="compositionally biased region" description="Basic residues" evidence="1">
    <location>
        <begin position="49"/>
        <end position="70"/>
    </location>
</feature>
<reference evidence="2" key="2">
    <citation type="submission" date="2021-05" db="EMBL/GenBank/DDBJ databases">
        <title>Protein family content uncovers lineage relationships and bacterial pathway maintenance mechanisms in DPANN archaea.</title>
        <authorList>
            <person name="Castelle C.J."/>
            <person name="Meheust R."/>
            <person name="Jaffe A.L."/>
            <person name="Seitz K."/>
            <person name="Gong X."/>
            <person name="Baker B.J."/>
            <person name="Banfield J.F."/>
        </authorList>
    </citation>
    <scope>NUCLEOTIDE SEQUENCE</scope>
    <source>
        <strain evidence="2">RIFCSPLOWO2_01_FULL_AR10_48_17</strain>
    </source>
</reference>
<name>A0A8T4LCS8_9ARCH</name>